<evidence type="ECO:0000256" key="8">
    <source>
        <dbReference type="ARBA" id="ARBA00022989"/>
    </source>
</evidence>
<evidence type="ECO:0000256" key="3">
    <source>
        <dbReference type="ARBA" id="ARBA00022448"/>
    </source>
</evidence>
<evidence type="ECO:0000313" key="13">
    <source>
        <dbReference type="Proteomes" id="UP000076959"/>
    </source>
</evidence>
<dbReference type="EMBL" id="LUUB01000021">
    <property type="protein sequence ID" value="OAF15856.1"/>
    <property type="molecule type" value="Genomic_DNA"/>
</dbReference>
<organism evidence="12 13">
    <name type="scientific">Bradyrhizobium centrolobii</name>
    <dbReference type="NCBI Taxonomy" id="1505087"/>
    <lineage>
        <taxon>Bacteria</taxon>
        <taxon>Pseudomonadati</taxon>
        <taxon>Pseudomonadota</taxon>
        <taxon>Alphaproteobacteria</taxon>
        <taxon>Hyphomicrobiales</taxon>
        <taxon>Nitrobacteraceae</taxon>
        <taxon>Bradyrhizobium</taxon>
    </lineage>
</organism>
<keyword evidence="9 10" id="KW-0472">Membrane</keyword>
<evidence type="ECO:0000256" key="6">
    <source>
        <dbReference type="ARBA" id="ARBA00022692"/>
    </source>
</evidence>
<dbReference type="SUPFAM" id="SSF158544">
    <property type="entry name" value="GspK insert domain-like"/>
    <property type="match status" value="1"/>
</dbReference>
<dbReference type="OrthoDB" id="8084719at2"/>
<name>A0A176Z812_9BRAD</name>
<evidence type="ECO:0000256" key="4">
    <source>
        <dbReference type="ARBA" id="ARBA00022475"/>
    </source>
</evidence>
<accession>A0A176Z812</accession>
<dbReference type="STRING" id="1505087.AYJ54_39230"/>
<dbReference type="InterPro" id="IPR005628">
    <property type="entry name" value="GspK"/>
</dbReference>
<dbReference type="AlphaFoldDB" id="A0A176Z812"/>
<comment type="subcellular location">
    <subcellularLocation>
        <location evidence="1">Cell inner membrane</location>
    </subcellularLocation>
</comment>
<keyword evidence="6 10" id="KW-0812">Transmembrane</keyword>
<reference evidence="12 13" key="1">
    <citation type="submission" date="2016-03" db="EMBL/GenBank/DDBJ databases">
        <title>Draft Genome Sequence of the Strain BR 10245 (Bradyrhizobium sp.) isolated from nodules of Centrolobium paraense.</title>
        <authorList>
            <person name="Simoes-Araujo J.L.Sr."/>
            <person name="Barauna A.C."/>
            <person name="Silva K."/>
            <person name="Zilli J.E."/>
        </authorList>
    </citation>
    <scope>NUCLEOTIDE SEQUENCE [LARGE SCALE GENOMIC DNA]</scope>
    <source>
        <strain evidence="12 13">BR 10245</strain>
    </source>
</reference>
<dbReference type="Pfam" id="PF21687">
    <property type="entry name" value="T2SSK_1st"/>
    <property type="match status" value="1"/>
</dbReference>
<evidence type="ECO:0000256" key="7">
    <source>
        <dbReference type="ARBA" id="ARBA00022927"/>
    </source>
</evidence>
<gene>
    <name evidence="12" type="ORF">AYJ54_39230</name>
</gene>
<feature type="transmembrane region" description="Helical" evidence="10">
    <location>
        <begin position="20"/>
        <end position="43"/>
    </location>
</feature>
<dbReference type="Gene3D" id="1.10.40.60">
    <property type="entry name" value="EpsJ-like"/>
    <property type="match status" value="1"/>
</dbReference>
<evidence type="ECO:0000313" key="12">
    <source>
        <dbReference type="EMBL" id="OAF15856.1"/>
    </source>
</evidence>
<sequence>MITGPRSQRAGVSNSQDGFIVVATLWLLAGLAALATVASVYIAQSAHTIAALDVATQWEMLGTAGVELAAYELSAPATVRRPTHGGFAFRLANSSVRVEYMSESARINLNMAPRAMIAGLFRGLGAQADAADEYAERVVAWRRTPKSDGQDTEQALYGASGVSYVPRQAPFSSADELWLVLGLPVALVERAMPFVTVYSGMAEINVLDAAPEVIAALPGMTPAKLDAFLNQRADLPPDNPEFVIGALGGKQPGATVSASEAYRVRVRITLADGRQRTPEAVIQIPPAGEKQAFRVLAWTDEIDPERAGRPRPMESR</sequence>
<keyword evidence="13" id="KW-1185">Reference proteome</keyword>
<comment type="caution">
    <text evidence="12">The sequence shown here is derived from an EMBL/GenBank/DDBJ whole genome shotgun (WGS) entry which is preliminary data.</text>
</comment>
<keyword evidence="4" id="KW-1003">Cell membrane</keyword>
<evidence type="ECO:0000256" key="5">
    <source>
        <dbReference type="ARBA" id="ARBA00022519"/>
    </source>
</evidence>
<comment type="similarity">
    <text evidence="2">Belongs to the GSP K family.</text>
</comment>
<evidence type="ECO:0000256" key="9">
    <source>
        <dbReference type="ARBA" id="ARBA00023136"/>
    </source>
</evidence>
<dbReference type="PANTHER" id="PTHR38831">
    <property type="entry name" value="TYPE II SECRETION SYSTEM PROTEIN K"/>
    <property type="match status" value="1"/>
</dbReference>
<dbReference type="InterPro" id="IPR049031">
    <property type="entry name" value="T2SSK_SAM-like_1st"/>
</dbReference>
<dbReference type="PANTHER" id="PTHR38831:SF2">
    <property type="entry name" value="TYPE II SECRETION SYSTEM PROTEIN K"/>
    <property type="match status" value="1"/>
</dbReference>
<keyword evidence="3" id="KW-0813">Transport</keyword>
<dbReference type="Proteomes" id="UP000076959">
    <property type="component" value="Unassembled WGS sequence"/>
</dbReference>
<feature type="domain" description="T2SS protein K first SAM-like" evidence="11">
    <location>
        <begin position="111"/>
        <end position="198"/>
    </location>
</feature>
<evidence type="ECO:0000256" key="1">
    <source>
        <dbReference type="ARBA" id="ARBA00004533"/>
    </source>
</evidence>
<evidence type="ECO:0000256" key="2">
    <source>
        <dbReference type="ARBA" id="ARBA00007246"/>
    </source>
</evidence>
<dbReference type="GO" id="GO:0005886">
    <property type="term" value="C:plasma membrane"/>
    <property type="evidence" value="ECO:0007669"/>
    <property type="project" value="UniProtKB-SubCell"/>
</dbReference>
<keyword evidence="7" id="KW-0653">Protein transport</keyword>
<dbReference type="InterPro" id="IPR038072">
    <property type="entry name" value="GspK_central_sf"/>
</dbReference>
<evidence type="ECO:0000256" key="10">
    <source>
        <dbReference type="SAM" id="Phobius"/>
    </source>
</evidence>
<keyword evidence="5" id="KW-0997">Cell inner membrane</keyword>
<proteinExistence type="inferred from homology"/>
<evidence type="ECO:0000259" key="11">
    <source>
        <dbReference type="Pfam" id="PF21687"/>
    </source>
</evidence>
<dbReference type="RefSeq" id="WP_082905444.1">
    <property type="nucleotide sequence ID" value="NZ_LUUB01000021.1"/>
</dbReference>
<keyword evidence="8 10" id="KW-1133">Transmembrane helix</keyword>
<protein>
    <submittedName>
        <fullName evidence="12">General secretion pathway protein GspK</fullName>
    </submittedName>
</protein>
<dbReference type="GO" id="GO:0009306">
    <property type="term" value="P:protein secretion"/>
    <property type="evidence" value="ECO:0007669"/>
    <property type="project" value="InterPro"/>
</dbReference>